<evidence type="ECO:0000313" key="2">
    <source>
        <dbReference type="EMBL" id="GAW84105.1"/>
    </source>
</evidence>
<dbReference type="EMBL" id="BDQF01000113">
    <property type="protein sequence ID" value="GAW84105.1"/>
    <property type="molecule type" value="Genomic_DNA"/>
</dbReference>
<keyword evidence="3" id="KW-1185">Reference proteome</keyword>
<reference evidence="3" key="1">
    <citation type="submission" date="2017-04" db="EMBL/GenBank/DDBJ databases">
        <title>Plasmodium gonderi genome.</title>
        <authorList>
            <person name="Arisue N."/>
            <person name="Honma H."/>
            <person name="Kawai S."/>
            <person name="Tougan T."/>
            <person name="Tanabe K."/>
            <person name="Horii T."/>
        </authorList>
    </citation>
    <scope>NUCLEOTIDE SEQUENCE [LARGE SCALE GENOMIC DNA]</scope>
    <source>
        <strain evidence="3">ATCC 30045</strain>
    </source>
</reference>
<evidence type="ECO:0000313" key="3">
    <source>
        <dbReference type="Proteomes" id="UP000195521"/>
    </source>
</evidence>
<accession>A0A1Y1JRJ1</accession>
<dbReference type="RefSeq" id="XP_028546694.1">
    <property type="nucleotide sequence ID" value="XM_028690893.1"/>
</dbReference>
<proteinExistence type="predicted"/>
<gene>
    <name evidence="2" type="ORF">PGO_001115</name>
</gene>
<keyword evidence="1" id="KW-0812">Transmembrane</keyword>
<dbReference type="GeneID" id="39744913"/>
<protein>
    <submittedName>
        <fullName evidence="2">Variable surface protein</fullName>
    </submittedName>
</protein>
<keyword evidence="1" id="KW-1133">Transmembrane helix</keyword>
<name>A0A1Y1JRJ1_PLAGO</name>
<dbReference type="AlphaFoldDB" id="A0A1Y1JRJ1"/>
<comment type="caution">
    <text evidence="2">The sequence shown here is derived from an EMBL/GenBank/DDBJ whole genome shotgun (WGS) entry which is preliminary data.</text>
</comment>
<feature type="transmembrane region" description="Helical" evidence="1">
    <location>
        <begin position="261"/>
        <end position="286"/>
    </location>
</feature>
<keyword evidence="1" id="KW-0472">Membrane</keyword>
<sequence length="327" mass="38463">MIFNIKNSIIDFSGLFPTYSEGFSWEYYKHNGQVFNNYIHLWSDIYKELGDDDRYTDFSRFCTMLAIYLNHIRTKNIKNIQSCCKYFYYKLNKYIIEKFSPKCINPYDCYKKMAAKRVQKLYISISEICLKSINYPQDIDESIFPIFVKVDNLYNAFTKLNTVKPPSKSNLDDFRWSMKQLETHQNEYNETFIKFLADVNNLFINFVKGLDIIDLGVEGVLCYIKMEEREKGILKIKQSMSVQDSVTETATNADTYKDEDIGVGTGMGIGFLSFSILIIYTPYFSFLQTRVRKLRRVMKKNNICNLDLMHASNVEYKNSIDDTYKIV</sequence>
<evidence type="ECO:0000256" key="1">
    <source>
        <dbReference type="SAM" id="Phobius"/>
    </source>
</evidence>
<dbReference type="Proteomes" id="UP000195521">
    <property type="component" value="Unassembled WGS sequence"/>
</dbReference>
<organism evidence="2 3">
    <name type="scientific">Plasmodium gonderi</name>
    <dbReference type="NCBI Taxonomy" id="77519"/>
    <lineage>
        <taxon>Eukaryota</taxon>
        <taxon>Sar</taxon>
        <taxon>Alveolata</taxon>
        <taxon>Apicomplexa</taxon>
        <taxon>Aconoidasida</taxon>
        <taxon>Haemosporida</taxon>
        <taxon>Plasmodiidae</taxon>
        <taxon>Plasmodium</taxon>
        <taxon>Plasmodium (Plasmodium)</taxon>
    </lineage>
</organism>